<proteinExistence type="predicted"/>
<protein>
    <submittedName>
        <fullName evidence="2">Uncharacterized protein</fullName>
    </submittedName>
</protein>
<accession>A0A369JB96</accession>
<sequence>MTRGSNGLINYGHRGENSSDSAPTSPATPVTPTPQGRKRPRVEFESDSIESIPSTEKNTN</sequence>
<gene>
    <name evidence="2" type="ORF">Hypma_003357</name>
</gene>
<evidence type="ECO:0000313" key="3">
    <source>
        <dbReference type="Proteomes" id="UP000076154"/>
    </source>
</evidence>
<dbReference type="EMBL" id="LUEZ02000132">
    <property type="protein sequence ID" value="RDB16136.1"/>
    <property type="molecule type" value="Genomic_DNA"/>
</dbReference>
<feature type="compositionally biased region" description="Polar residues" evidence="1">
    <location>
        <begin position="49"/>
        <end position="60"/>
    </location>
</feature>
<evidence type="ECO:0000313" key="2">
    <source>
        <dbReference type="EMBL" id="RDB16136.1"/>
    </source>
</evidence>
<name>A0A369JB96_HYPMA</name>
<dbReference type="Proteomes" id="UP000076154">
    <property type="component" value="Unassembled WGS sequence"/>
</dbReference>
<reference evidence="2" key="1">
    <citation type="submission" date="2018-04" db="EMBL/GenBank/DDBJ databases">
        <title>Whole genome sequencing of Hypsizygus marmoreus.</title>
        <authorList>
            <person name="Choi I.-G."/>
            <person name="Min B."/>
            <person name="Kim J.-G."/>
            <person name="Kim S."/>
            <person name="Oh Y.-L."/>
            <person name="Kong W.-S."/>
            <person name="Park H."/>
            <person name="Jeong J."/>
            <person name="Song E.-S."/>
        </authorList>
    </citation>
    <scope>NUCLEOTIDE SEQUENCE [LARGE SCALE GENOMIC DNA]</scope>
    <source>
        <strain evidence="2">51987-8</strain>
    </source>
</reference>
<keyword evidence="3" id="KW-1185">Reference proteome</keyword>
<dbReference type="InParanoid" id="A0A369JB96"/>
<comment type="caution">
    <text evidence="2">The sequence shown here is derived from an EMBL/GenBank/DDBJ whole genome shotgun (WGS) entry which is preliminary data.</text>
</comment>
<organism evidence="2 3">
    <name type="scientific">Hypsizygus marmoreus</name>
    <name type="common">White beech mushroom</name>
    <name type="synonym">Agaricus marmoreus</name>
    <dbReference type="NCBI Taxonomy" id="39966"/>
    <lineage>
        <taxon>Eukaryota</taxon>
        <taxon>Fungi</taxon>
        <taxon>Dikarya</taxon>
        <taxon>Basidiomycota</taxon>
        <taxon>Agaricomycotina</taxon>
        <taxon>Agaricomycetes</taxon>
        <taxon>Agaricomycetidae</taxon>
        <taxon>Agaricales</taxon>
        <taxon>Tricholomatineae</taxon>
        <taxon>Lyophyllaceae</taxon>
        <taxon>Hypsizygus</taxon>
    </lineage>
</organism>
<evidence type="ECO:0000256" key="1">
    <source>
        <dbReference type="SAM" id="MobiDB-lite"/>
    </source>
</evidence>
<feature type="region of interest" description="Disordered" evidence="1">
    <location>
        <begin position="1"/>
        <end position="60"/>
    </location>
</feature>
<feature type="compositionally biased region" description="Low complexity" evidence="1">
    <location>
        <begin position="18"/>
        <end position="34"/>
    </location>
</feature>
<dbReference type="AlphaFoldDB" id="A0A369JB96"/>